<protein>
    <recommendedName>
        <fullName evidence="12">Fluoride-specific ion channel FluC</fullName>
    </recommendedName>
</protein>
<accession>A0ABQ3H0Q4</accession>
<evidence type="ECO:0000256" key="1">
    <source>
        <dbReference type="ARBA" id="ARBA00004651"/>
    </source>
</evidence>
<keyword evidence="5 12" id="KW-1133">Transmembrane helix</keyword>
<feature type="binding site" evidence="12">
    <location>
        <position position="79"/>
    </location>
    <ligand>
        <name>Na(+)</name>
        <dbReference type="ChEBI" id="CHEBI:29101"/>
        <note>structural</note>
    </ligand>
</feature>
<comment type="caution">
    <text evidence="13">The sequence shown here is derived from an EMBL/GenBank/DDBJ whole genome shotgun (WGS) entry which is preliminary data.</text>
</comment>
<comment type="activity regulation">
    <text evidence="12">Na(+) is not transported, but it plays an essential structural role and its presence is essential for fluoride channel function.</text>
</comment>
<comment type="subcellular location">
    <subcellularLocation>
        <location evidence="1 12">Cell membrane</location>
        <topology evidence="1 12">Multi-pass membrane protein</topology>
    </subcellularLocation>
</comment>
<reference evidence="14" key="1">
    <citation type="journal article" date="2019" name="Int. J. Syst. Evol. Microbiol.">
        <title>The Global Catalogue of Microorganisms (GCM) 10K type strain sequencing project: providing services to taxonomists for standard genome sequencing and annotation.</title>
        <authorList>
            <consortium name="The Broad Institute Genomics Platform"/>
            <consortium name="The Broad Institute Genome Sequencing Center for Infectious Disease"/>
            <person name="Wu L."/>
            <person name="Ma J."/>
        </authorList>
    </citation>
    <scope>NUCLEOTIDE SEQUENCE [LARGE SCALE GENOMIC DNA]</scope>
    <source>
        <strain evidence="14">KCTC 23701</strain>
    </source>
</reference>
<keyword evidence="4 12" id="KW-0812">Transmembrane</keyword>
<feature type="transmembrane region" description="Helical" evidence="12">
    <location>
        <begin position="43"/>
        <end position="62"/>
    </location>
</feature>
<keyword evidence="8 12" id="KW-0472">Membrane</keyword>
<dbReference type="PANTHER" id="PTHR28259">
    <property type="entry name" value="FLUORIDE EXPORT PROTEIN 1-RELATED"/>
    <property type="match status" value="1"/>
</dbReference>
<evidence type="ECO:0000313" key="14">
    <source>
        <dbReference type="Proteomes" id="UP000604737"/>
    </source>
</evidence>
<proteinExistence type="inferred from homology"/>
<dbReference type="InterPro" id="IPR003691">
    <property type="entry name" value="FluC"/>
</dbReference>
<comment type="similarity">
    <text evidence="10 12">Belongs to the fluoride channel Fluc/FEX (TC 1.A.43) family.</text>
</comment>
<feature type="binding site" evidence="12">
    <location>
        <position position="76"/>
    </location>
    <ligand>
        <name>Na(+)</name>
        <dbReference type="ChEBI" id="CHEBI:29101"/>
        <note>structural</note>
    </ligand>
</feature>
<dbReference type="RefSeq" id="WP_189459336.1">
    <property type="nucleotide sequence ID" value="NZ_BMYO01000003.1"/>
</dbReference>
<evidence type="ECO:0000256" key="4">
    <source>
        <dbReference type="ARBA" id="ARBA00022692"/>
    </source>
</evidence>
<dbReference type="NCBIfam" id="TIGR00494">
    <property type="entry name" value="crcB"/>
    <property type="match status" value="1"/>
</dbReference>
<evidence type="ECO:0000256" key="7">
    <source>
        <dbReference type="ARBA" id="ARBA00023065"/>
    </source>
</evidence>
<evidence type="ECO:0000256" key="6">
    <source>
        <dbReference type="ARBA" id="ARBA00023053"/>
    </source>
</evidence>
<dbReference type="Pfam" id="PF02537">
    <property type="entry name" value="CRCB"/>
    <property type="match status" value="1"/>
</dbReference>
<evidence type="ECO:0000256" key="3">
    <source>
        <dbReference type="ARBA" id="ARBA00022519"/>
    </source>
</evidence>
<comment type="function">
    <text evidence="12">Fluoride-specific ion channel. Important for reducing fluoride concentration in the cell, thus reducing its toxicity.</text>
</comment>
<keyword evidence="12" id="KW-0813">Transport</keyword>
<name>A0ABQ3H0Q4_9NEIS</name>
<organism evidence="13 14">
    <name type="scientific">Jeongeupia chitinilytica</name>
    <dbReference type="NCBI Taxonomy" id="1041641"/>
    <lineage>
        <taxon>Bacteria</taxon>
        <taxon>Pseudomonadati</taxon>
        <taxon>Pseudomonadota</taxon>
        <taxon>Betaproteobacteria</taxon>
        <taxon>Neisseriales</taxon>
        <taxon>Chitinibacteraceae</taxon>
        <taxon>Jeongeupia</taxon>
    </lineage>
</organism>
<keyword evidence="14" id="KW-1185">Reference proteome</keyword>
<evidence type="ECO:0000256" key="12">
    <source>
        <dbReference type="HAMAP-Rule" id="MF_00454"/>
    </source>
</evidence>
<keyword evidence="7 12" id="KW-0406">Ion transport</keyword>
<feature type="transmembrane region" description="Helical" evidence="12">
    <location>
        <begin position="99"/>
        <end position="119"/>
    </location>
</feature>
<evidence type="ECO:0000313" key="13">
    <source>
        <dbReference type="EMBL" id="GHD60137.1"/>
    </source>
</evidence>
<evidence type="ECO:0000256" key="9">
    <source>
        <dbReference type="ARBA" id="ARBA00023303"/>
    </source>
</evidence>
<keyword evidence="12" id="KW-0479">Metal-binding</keyword>
<dbReference type="Proteomes" id="UP000604737">
    <property type="component" value="Unassembled WGS sequence"/>
</dbReference>
<evidence type="ECO:0000256" key="2">
    <source>
        <dbReference type="ARBA" id="ARBA00022475"/>
    </source>
</evidence>
<dbReference type="NCBIfam" id="NF010792">
    <property type="entry name" value="PRK14196.1"/>
    <property type="match status" value="1"/>
</dbReference>
<gene>
    <name evidence="12 13" type="primary">crcB</name>
    <name evidence="12" type="synonym">fluC</name>
    <name evidence="13" type="ORF">GCM10007350_12620</name>
</gene>
<evidence type="ECO:0000256" key="8">
    <source>
        <dbReference type="ARBA" id="ARBA00023136"/>
    </source>
</evidence>
<sequence>MNYTSLIFIGIGAALGAWARWGLSIALNPLFPTVPAGTLAANWVGGYLMGLSLGAFTLWQGISPEIKLLITTGFLGGLTTFSTFSAEITTLILRQQFGWAVAAIGLHVGGSLTLTWLGLKTVAALKGGM</sequence>
<keyword evidence="2 12" id="KW-1003">Cell membrane</keyword>
<keyword evidence="9 12" id="KW-0407">Ion channel</keyword>
<evidence type="ECO:0000256" key="10">
    <source>
        <dbReference type="ARBA" id="ARBA00035120"/>
    </source>
</evidence>
<dbReference type="EMBL" id="BMYO01000003">
    <property type="protein sequence ID" value="GHD60137.1"/>
    <property type="molecule type" value="Genomic_DNA"/>
</dbReference>
<keyword evidence="3" id="KW-0997">Cell inner membrane</keyword>
<feature type="transmembrane region" description="Helical" evidence="12">
    <location>
        <begin position="74"/>
        <end position="93"/>
    </location>
</feature>
<evidence type="ECO:0000256" key="5">
    <source>
        <dbReference type="ARBA" id="ARBA00022989"/>
    </source>
</evidence>
<keyword evidence="6 12" id="KW-0915">Sodium</keyword>
<dbReference type="HAMAP" id="MF_00454">
    <property type="entry name" value="FluC"/>
    <property type="match status" value="1"/>
</dbReference>
<comment type="catalytic activity">
    <reaction evidence="11">
        <text>fluoride(in) = fluoride(out)</text>
        <dbReference type="Rhea" id="RHEA:76159"/>
        <dbReference type="ChEBI" id="CHEBI:17051"/>
    </reaction>
    <physiologicalReaction direction="left-to-right" evidence="11">
        <dbReference type="Rhea" id="RHEA:76160"/>
    </physiologicalReaction>
</comment>
<evidence type="ECO:0000256" key="11">
    <source>
        <dbReference type="ARBA" id="ARBA00035585"/>
    </source>
</evidence>
<dbReference type="PANTHER" id="PTHR28259:SF1">
    <property type="entry name" value="FLUORIDE EXPORT PROTEIN 1-RELATED"/>
    <property type="match status" value="1"/>
</dbReference>